<dbReference type="PANTHER" id="PTHR38686:SF1">
    <property type="entry name" value="APOLIPOPROTEIN N-ACYLTRANSFERASE"/>
    <property type="match status" value="1"/>
</dbReference>
<feature type="transmembrane region" description="Helical" evidence="9">
    <location>
        <begin position="146"/>
        <end position="170"/>
    </location>
</feature>
<evidence type="ECO:0000256" key="8">
    <source>
        <dbReference type="ARBA" id="ARBA00023315"/>
    </source>
</evidence>
<evidence type="ECO:0000259" key="10">
    <source>
        <dbReference type="PROSITE" id="PS50263"/>
    </source>
</evidence>
<dbReference type="GO" id="GO:0042158">
    <property type="term" value="P:lipoprotein biosynthetic process"/>
    <property type="evidence" value="ECO:0007669"/>
    <property type="project" value="InterPro"/>
</dbReference>
<evidence type="ECO:0000256" key="7">
    <source>
        <dbReference type="ARBA" id="ARBA00023136"/>
    </source>
</evidence>
<dbReference type="SUPFAM" id="SSF56317">
    <property type="entry name" value="Carbon-nitrogen hydrolase"/>
    <property type="match status" value="1"/>
</dbReference>
<keyword evidence="5 9" id="KW-0812">Transmembrane</keyword>
<dbReference type="Pfam" id="PF00795">
    <property type="entry name" value="CN_hydrolase"/>
    <property type="match status" value="1"/>
</dbReference>
<feature type="transmembrane region" description="Helical" evidence="9">
    <location>
        <begin position="76"/>
        <end position="95"/>
    </location>
</feature>
<keyword evidence="7 9" id="KW-0472">Membrane</keyword>
<gene>
    <name evidence="11" type="ORF">SAMN06265348_1206</name>
</gene>
<dbReference type="PROSITE" id="PS50263">
    <property type="entry name" value="CN_HYDROLASE"/>
    <property type="match status" value="1"/>
</dbReference>
<protein>
    <submittedName>
        <fullName evidence="11">Apolipoprotein N-acyltransferase</fullName>
    </submittedName>
</protein>
<evidence type="ECO:0000256" key="1">
    <source>
        <dbReference type="ARBA" id="ARBA00004651"/>
    </source>
</evidence>
<dbReference type="InterPro" id="IPR003010">
    <property type="entry name" value="C-N_Hydrolase"/>
</dbReference>
<evidence type="ECO:0000256" key="3">
    <source>
        <dbReference type="ARBA" id="ARBA00022475"/>
    </source>
</evidence>
<evidence type="ECO:0000313" key="12">
    <source>
        <dbReference type="Proteomes" id="UP000320300"/>
    </source>
</evidence>
<evidence type="ECO:0000313" key="11">
    <source>
        <dbReference type="EMBL" id="SMO99123.1"/>
    </source>
</evidence>
<dbReference type="InterPro" id="IPR004563">
    <property type="entry name" value="Apolipo_AcylTrfase"/>
</dbReference>
<dbReference type="RefSeq" id="WP_142531208.1">
    <property type="nucleotide sequence ID" value="NZ_CBCSJO010000017.1"/>
</dbReference>
<reference evidence="11 12" key="1">
    <citation type="submission" date="2017-05" db="EMBL/GenBank/DDBJ databases">
        <authorList>
            <person name="Varghese N."/>
            <person name="Submissions S."/>
        </authorList>
    </citation>
    <scope>NUCLEOTIDE SEQUENCE [LARGE SCALE GENOMIC DNA]</scope>
    <source>
        <strain evidence="11 12">DSM 19036</strain>
    </source>
</reference>
<evidence type="ECO:0000256" key="4">
    <source>
        <dbReference type="ARBA" id="ARBA00022679"/>
    </source>
</evidence>
<accession>A0A521FSC6</accession>
<feature type="domain" description="CN hydrolase" evidence="10">
    <location>
        <begin position="232"/>
        <end position="456"/>
    </location>
</feature>
<sequence>MKYIPFNYFQLVIVPVCFLEYLIGGYPNLNIIAWITPVLWLVFFHFTKPFYAMLTGLVCLTLIYSTQHQVNILDGVSFHLTNLFFSLTYLLPFLINRLLYNQIPVTFKWLLLPLCGVTVEYLMSLSSNGTWGSVGYSQTNIYLLQVLSVTGIYGIVFIIYLNAALLFEIIISAFHKRARFRFAGFASSLLVLAFGFGFVRLQMDNPVKQKVKVMGLTFQGKEAWPWFQEMVWQGNVSIQQRKKEISLKSIRTNLFYLRETKEAIRVYHPKWVIWNEASLLVLQTDYLNFVQVNSRFAKENAVFLGLPYYLASDGFPRQKAENHFIIFNPDGKIIYDYQKNKPVDQMEPALASTVKPRVFATGGIMYSGAICADFDYPQLIRHMRQADLVFAPSADWPGIKDLHATMANARAIENGFALFRITGNGKSSVSDSRGQILESQYHLKRATQLLISDVPIGKRKTVYAVVSDLFSWLCIAGVAIIFVYAIITHANKRYGKN</sequence>
<keyword evidence="12" id="KW-1185">Reference proteome</keyword>
<keyword evidence="3" id="KW-1003">Cell membrane</keyword>
<dbReference type="EMBL" id="FXTN01000020">
    <property type="protein sequence ID" value="SMO99123.1"/>
    <property type="molecule type" value="Genomic_DNA"/>
</dbReference>
<proteinExistence type="inferred from homology"/>
<feature type="transmembrane region" description="Helical" evidence="9">
    <location>
        <begin position="107"/>
        <end position="126"/>
    </location>
</feature>
<keyword evidence="4 11" id="KW-0808">Transferase</keyword>
<dbReference type="GO" id="GO:0005886">
    <property type="term" value="C:plasma membrane"/>
    <property type="evidence" value="ECO:0007669"/>
    <property type="project" value="UniProtKB-SubCell"/>
</dbReference>
<dbReference type="OrthoDB" id="9811121at2"/>
<feature type="transmembrane region" description="Helical" evidence="9">
    <location>
        <begin position="182"/>
        <end position="201"/>
    </location>
</feature>
<keyword evidence="6 9" id="KW-1133">Transmembrane helix</keyword>
<comment type="similarity">
    <text evidence="2">Belongs to the CN hydrolase family. Apolipoprotein N-acyltransferase subfamily.</text>
</comment>
<dbReference type="Proteomes" id="UP000320300">
    <property type="component" value="Unassembled WGS sequence"/>
</dbReference>
<evidence type="ECO:0000256" key="6">
    <source>
        <dbReference type="ARBA" id="ARBA00022989"/>
    </source>
</evidence>
<evidence type="ECO:0000256" key="2">
    <source>
        <dbReference type="ARBA" id="ARBA00010065"/>
    </source>
</evidence>
<dbReference type="InterPro" id="IPR036526">
    <property type="entry name" value="C-N_Hydrolase_sf"/>
</dbReference>
<keyword evidence="8 11" id="KW-0012">Acyltransferase</keyword>
<dbReference type="AlphaFoldDB" id="A0A521FSC6"/>
<evidence type="ECO:0000256" key="9">
    <source>
        <dbReference type="SAM" id="Phobius"/>
    </source>
</evidence>
<feature type="transmembrane region" description="Helical" evidence="9">
    <location>
        <begin position="469"/>
        <end position="487"/>
    </location>
</feature>
<feature type="transmembrane region" description="Helical" evidence="9">
    <location>
        <begin position="38"/>
        <end position="64"/>
    </location>
</feature>
<organism evidence="11 12">
    <name type="scientific">Pedobacter westerhofensis</name>
    <dbReference type="NCBI Taxonomy" id="425512"/>
    <lineage>
        <taxon>Bacteria</taxon>
        <taxon>Pseudomonadati</taxon>
        <taxon>Bacteroidota</taxon>
        <taxon>Sphingobacteriia</taxon>
        <taxon>Sphingobacteriales</taxon>
        <taxon>Sphingobacteriaceae</taxon>
        <taxon>Pedobacter</taxon>
    </lineage>
</organism>
<dbReference type="Gene3D" id="3.60.110.10">
    <property type="entry name" value="Carbon-nitrogen hydrolase"/>
    <property type="match status" value="1"/>
</dbReference>
<dbReference type="GO" id="GO:0016410">
    <property type="term" value="F:N-acyltransferase activity"/>
    <property type="evidence" value="ECO:0007669"/>
    <property type="project" value="InterPro"/>
</dbReference>
<evidence type="ECO:0000256" key="5">
    <source>
        <dbReference type="ARBA" id="ARBA00022692"/>
    </source>
</evidence>
<keyword evidence="11" id="KW-0449">Lipoprotein</keyword>
<dbReference type="PANTHER" id="PTHR38686">
    <property type="entry name" value="APOLIPOPROTEIN N-ACYLTRANSFERASE"/>
    <property type="match status" value="1"/>
</dbReference>
<comment type="subcellular location">
    <subcellularLocation>
        <location evidence="1">Cell membrane</location>
        <topology evidence="1">Multi-pass membrane protein</topology>
    </subcellularLocation>
</comment>
<name>A0A521FSC6_9SPHI</name>
<feature type="transmembrane region" description="Helical" evidence="9">
    <location>
        <begin position="6"/>
        <end position="26"/>
    </location>
</feature>